<evidence type="ECO:0000313" key="1">
    <source>
        <dbReference type="EMBL" id="WZN40567.1"/>
    </source>
</evidence>
<sequence length="260" mass="29322">MQTFIKQYGEKRTGTNYLRALLTAACPDAKVLMHVLGDKHEAPPEALLAAVGALSPRELTLRHASATTHAADADQEAYTGALANELEAALRRRELFFCISVKKPYAWAYSILKQHGAADSRRLPAQRLRLLQTVLSSALHEFNRKYAAWRQLEEHWPGRSVIVRYETLLDQPAEIIAGICRKMALPLDASKAQPIEKIVLPAHWDFSPPQTHHENFDADFYRSGGYLGKMHATLIEIVDQQTDWPLMAAYGYRNVSTFQK</sequence>
<dbReference type="Gene3D" id="3.40.50.300">
    <property type="entry name" value="P-loop containing nucleotide triphosphate hydrolases"/>
    <property type="match status" value="1"/>
</dbReference>
<dbReference type="InterPro" id="IPR027417">
    <property type="entry name" value="P-loop_NTPase"/>
</dbReference>
<dbReference type="RefSeq" id="WP_341835482.1">
    <property type="nucleotide sequence ID" value="NZ_CP149822.1"/>
</dbReference>
<proteinExistence type="predicted"/>
<keyword evidence="2" id="KW-1185">Reference proteome</keyword>
<gene>
    <name evidence="1" type="ORF">WJU16_21625</name>
</gene>
<organism evidence="1 2">
    <name type="scientific">Chitinophaga pollutisoli</name>
    <dbReference type="NCBI Taxonomy" id="3133966"/>
    <lineage>
        <taxon>Bacteria</taxon>
        <taxon>Pseudomonadati</taxon>
        <taxon>Bacteroidota</taxon>
        <taxon>Chitinophagia</taxon>
        <taxon>Chitinophagales</taxon>
        <taxon>Chitinophagaceae</taxon>
        <taxon>Chitinophaga</taxon>
    </lineage>
</organism>
<dbReference type="Proteomes" id="UP001485459">
    <property type="component" value="Chromosome"/>
</dbReference>
<evidence type="ECO:0000313" key="2">
    <source>
        <dbReference type="Proteomes" id="UP001485459"/>
    </source>
</evidence>
<reference evidence="2" key="1">
    <citation type="submission" date="2024-03" db="EMBL/GenBank/DDBJ databases">
        <title>Chitinophaga horti sp. nov., isolated from garden soil.</title>
        <authorList>
            <person name="Lee D.S."/>
            <person name="Han D.M."/>
            <person name="Baek J.H."/>
            <person name="Choi D.G."/>
            <person name="Jeon J.H."/>
            <person name="Jeon C.O."/>
        </authorList>
    </citation>
    <scope>NUCLEOTIDE SEQUENCE [LARGE SCALE GENOMIC DNA]</scope>
    <source>
        <strain evidence="2">GPA1</strain>
    </source>
</reference>
<name>A0ABZ2YMP2_9BACT</name>
<evidence type="ECO:0008006" key="3">
    <source>
        <dbReference type="Google" id="ProtNLM"/>
    </source>
</evidence>
<dbReference type="EMBL" id="CP149822">
    <property type="protein sequence ID" value="WZN40567.1"/>
    <property type="molecule type" value="Genomic_DNA"/>
</dbReference>
<dbReference type="SUPFAM" id="SSF52540">
    <property type="entry name" value="P-loop containing nucleoside triphosphate hydrolases"/>
    <property type="match status" value="1"/>
</dbReference>
<accession>A0ABZ2YMP2</accession>
<protein>
    <recommendedName>
        <fullName evidence="3">Sulfotransferase family protein</fullName>
    </recommendedName>
</protein>